<gene>
    <name evidence="1" type="ORF">F2Q69_00054020</name>
</gene>
<organism evidence="1 2">
    <name type="scientific">Brassica cretica</name>
    <name type="common">Mustard</name>
    <dbReference type="NCBI Taxonomy" id="69181"/>
    <lineage>
        <taxon>Eukaryota</taxon>
        <taxon>Viridiplantae</taxon>
        <taxon>Streptophyta</taxon>
        <taxon>Embryophyta</taxon>
        <taxon>Tracheophyta</taxon>
        <taxon>Spermatophyta</taxon>
        <taxon>Magnoliopsida</taxon>
        <taxon>eudicotyledons</taxon>
        <taxon>Gunneridae</taxon>
        <taxon>Pentapetalae</taxon>
        <taxon>rosids</taxon>
        <taxon>malvids</taxon>
        <taxon>Brassicales</taxon>
        <taxon>Brassicaceae</taxon>
        <taxon>Brassiceae</taxon>
        <taxon>Brassica</taxon>
    </lineage>
</organism>
<dbReference type="EMBL" id="QGKX02002183">
    <property type="protein sequence ID" value="KAF3484818.1"/>
    <property type="molecule type" value="Genomic_DNA"/>
</dbReference>
<protein>
    <submittedName>
        <fullName evidence="1">Uncharacterized protein</fullName>
    </submittedName>
</protein>
<proteinExistence type="predicted"/>
<name>A0A3N6T474_BRACR</name>
<accession>A0A3N6T474</accession>
<reference evidence="1" key="1">
    <citation type="submission" date="2019-12" db="EMBL/GenBank/DDBJ databases">
        <title>Genome sequencing and annotation of Brassica cretica.</title>
        <authorList>
            <person name="Studholme D.J."/>
            <person name="Sarris P."/>
        </authorList>
    </citation>
    <scope>NUCLEOTIDE SEQUENCE</scope>
    <source>
        <strain evidence="1">PFS-109/04</strain>
        <tissue evidence="1">Leaf</tissue>
    </source>
</reference>
<dbReference type="AlphaFoldDB" id="A0A3N6T474"/>
<sequence length="79" mass="9220">MFKAYLNILLATQEQRKWYLTSRLRLSVLDLGLRRRELCLRLLVHNGADRCSAGGVETQCLPFYIHSYSRLATFSTVWV</sequence>
<evidence type="ECO:0000313" key="1">
    <source>
        <dbReference type="EMBL" id="KAF3484818.1"/>
    </source>
</evidence>
<comment type="caution">
    <text evidence="1">The sequence shown here is derived from an EMBL/GenBank/DDBJ whole genome shotgun (WGS) entry which is preliminary data.</text>
</comment>
<evidence type="ECO:0000313" key="2">
    <source>
        <dbReference type="Proteomes" id="UP000712600"/>
    </source>
</evidence>
<dbReference type="Proteomes" id="UP000712600">
    <property type="component" value="Unassembled WGS sequence"/>
</dbReference>